<dbReference type="RefSeq" id="WP_015816597.1">
    <property type="nucleotide sequence ID" value="NC_013009.1"/>
</dbReference>
<comment type="similarity">
    <text evidence="1">Belongs to the HesA/MoeB/ThiF family.</text>
</comment>
<dbReference type="CDD" id="cd00757">
    <property type="entry name" value="ThiF_MoeB_HesA_family"/>
    <property type="match status" value="1"/>
</dbReference>
<reference evidence="3 4" key="1">
    <citation type="journal article" date="2009" name="Nucleic Acids Res.">
        <title>Analysis of complete genome sequence of Neorickettsia risticii: causative agent of Potomac horse fever.</title>
        <authorList>
            <person name="Lin M."/>
            <person name="Zhang C."/>
            <person name="Gibson K."/>
            <person name="Rikihisa Y."/>
        </authorList>
    </citation>
    <scope>NUCLEOTIDE SEQUENCE [LARGE SCALE GENOMIC DNA]</scope>
    <source>
        <strain evidence="3 4">Illinois</strain>
    </source>
</reference>
<dbReference type="STRING" id="434131.NRI_0745"/>
<evidence type="ECO:0000313" key="3">
    <source>
        <dbReference type="EMBL" id="ACT69713.1"/>
    </source>
</evidence>
<dbReference type="PANTHER" id="PTHR10953">
    <property type="entry name" value="UBIQUITIN-ACTIVATING ENZYME E1"/>
    <property type="match status" value="1"/>
</dbReference>
<dbReference type="GO" id="GO:0008641">
    <property type="term" value="F:ubiquitin-like modifier activating enzyme activity"/>
    <property type="evidence" value="ECO:0007669"/>
    <property type="project" value="InterPro"/>
</dbReference>
<dbReference type="EMBL" id="CP001431">
    <property type="protein sequence ID" value="ACT69713.1"/>
    <property type="molecule type" value="Genomic_DNA"/>
</dbReference>
<dbReference type="GO" id="GO:0005737">
    <property type="term" value="C:cytoplasm"/>
    <property type="evidence" value="ECO:0007669"/>
    <property type="project" value="TreeGrafter"/>
</dbReference>
<gene>
    <name evidence="3" type="ordered locus">NRI_0745</name>
</gene>
<keyword evidence="4" id="KW-1185">Reference proteome</keyword>
<dbReference type="AlphaFoldDB" id="C6V5Q1"/>
<dbReference type="Pfam" id="PF00899">
    <property type="entry name" value="ThiF"/>
    <property type="match status" value="1"/>
</dbReference>
<name>C6V5Q1_NEORI</name>
<evidence type="ECO:0000256" key="1">
    <source>
        <dbReference type="ARBA" id="ARBA00009919"/>
    </source>
</evidence>
<dbReference type="SUPFAM" id="SSF69572">
    <property type="entry name" value="Activating enzymes of the ubiquitin-like proteins"/>
    <property type="match status" value="1"/>
</dbReference>
<evidence type="ECO:0000259" key="2">
    <source>
        <dbReference type="Pfam" id="PF00899"/>
    </source>
</evidence>
<dbReference type="eggNOG" id="COG0476">
    <property type="taxonomic scope" value="Bacteria"/>
</dbReference>
<evidence type="ECO:0000313" key="4">
    <source>
        <dbReference type="Proteomes" id="UP000001627"/>
    </source>
</evidence>
<proteinExistence type="inferred from homology"/>
<sequence>MFECCMKSVHYLNKCSVPRLFLASAGEAIDFLVFAVREWCTLIGVCSVNRRYLRHFGLFGKEGQYALLDAKVAVIGSGGLGCSVLYNLAAAGLGEIVIVDFDRVSESDLNRQFLFENSSVQQLKVYAAKRRLNAFNPDCKIFCYPMRIQDCSEVIEGCEVVLDCTDDFKTRFYLNELCFLKRKALISAGVTGYSGYVIVLKPFVSDDSPCYRCFCPGEPEACFKGSCEDGGVIGAAVSTIGSIQAMKVIQEILHINPEKAGKLIFCDILNNRFRSAIIMRDPYCNVCGQRCS</sequence>
<dbReference type="GO" id="GO:0004792">
    <property type="term" value="F:thiosulfate-cyanide sulfurtransferase activity"/>
    <property type="evidence" value="ECO:0007669"/>
    <property type="project" value="TreeGrafter"/>
</dbReference>
<dbReference type="InterPro" id="IPR045886">
    <property type="entry name" value="ThiF/MoeB/HesA"/>
</dbReference>
<dbReference type="KEGG" id="nri:NRI_0745"/>
<feature type="domain" description="THIF-type NAD/FAD binding fold" evidence="2">
    <location>
        <begin position="54"/>
        <end position="285"/>
    </location>
</feature>
<dbReference type="InterPro" id="IPR000594">
    <property type="entry name" value="ThiF_NAD_FAD-bd"/>
</dbReference>
<organism evidence="3 4">
    <name type="scientific">Neorickettsia risticii (strain Illinois)</name>
    <dbReference type="NCBI Taxonomy" id="434131"/>
    <lineage>
        <taxon>Bacteria</taxon>
        <taxon>Pseudomonadati</taxon>
        <taxon>Pseudomonadota</taxon>
        <taxon>Alphaproteobacteria</taxon>
        <taxon>Rickettsiales</taxon>
        <taxon>Anaplasmataceae</taxon>
        <taxon>Neorickettsia</taxon>
    </lineage>
</organism>
<dbReference type="InterPro" id="IPR035985">
    <property type="entry name" value="Ubiquitin-activating_enz"/>
</dbReference>
<dbReference type="HOGENOM" id="CLU_013325_10_0_5"/>
<protein>
    <submittedName>
        <fullName evidence="3">Molybdopterin biosynthesis protein MoeB</fullName>
    </submittedName>
</protein>
<dbReference type="Gene3D" id="3.40.50.720">
    <property type="entry name" value="NAD(P)-binding Rossmann-like Domain"/>
    <property type="match status" value="1"/>
</dbReference>
<dbReference type="Proteomes" id="UP000001627">
    <property type="component" value="Chromosome"/>
</dbReference>
<dbReference type="PANTHER" id="PTHR10953:SF102">
    <property type="entry name" value="ADENYLYLTRANSFERASE AND SULFURTRANSFERASE MOCS3"/>
    <property type="match status" value="1"/>
</dbReference>
<dbReference type="GO" id="GO:0016779">
    <property type="term" value="F:nucleotidyltransferase activity"/>
    <property type="evidence" value="ECO:0007669"/>
    <property type="project" value="TreeGrafter"/>
</dbReference>
<dbReference type="FunFam" id="3.40.50.720:FF:000080">
    <property type="entry name" value="Thiazole biosynthesis adenylyltransferase ThiF"/>
    <property type="match status" value="1"/>
</dbReference>
<accession>C6V5Q1</accession>